<dbReference type="SUPFAM" id="SSF49599">
    <property type="entry name" value="TRAF domain-like"/>
    <property type="match status" value="1"/>
</dbReference>
<dbReference type="Pfam" id="PF21361">
    <property type="entry name" value="Sina_ZnF"/>
    <property type="match status" value="1"/>
</dbReference>
<evidence type="ECO:0000259" key="7">
    <source>
        <dbReference type="PROSITE" id="PS51081"/>
    </source>
</evidence>
<dbReference type="GO" id="GO:0008270">
    <property type="term" value="F:zinc ion binding"/>
    <property type="evidence" value="ECO:0007669"/>
    <property type="project" value="UniProtKB-KW"/>
</dbReference>
<dbReference type="PANTHER" id="PTHR46632:SF16">
    <property type="entry name" value="E3 UBIQUITIN-PROTEIN LIGASE SINA-LIKE 10"/>
    <property type="match status" value="1"/>
</dbReference>
<keyword evidence="2 5" id="KW-0863">Zinc-finger</keyword>
<dbReference type="InterPro" id="IPR013083">
    <property type="entry name" value="Znf_RING/FYVE/PHD"/>
</dbReference>
<gene>
    <name evidence="8" type="ORF">Slati_0084200</name>
</gene>
<evidence type="ECO:0000256" key="5">
    <source>
        <dbReference type="PROSITE-ProRule" id="PRU00455"/>
    </source>
</evidence>
<sequence length="473" mass="51921">MARFSVGGDDDGNEEGSSNNRPLPKRPRTSVPIVYTLKRASASSTNSGGRAASSNSQNPLSTAAAAPQPPLERELRPEEPTAVDEESEEESDEESDSELSDSSEEESEEEEEEEADQLNLEMEFDFEPSDPLLNSGSSGNGTGRGSVPARGDASAPVSVTLADPDVLDCPICLEPLSPPVYQHSDMISYLNWFMGIIYALSVLESLGLSFHHGFGIGMLDAKPSYEGANGGAFKEFNGMCENGHIACASCCIKMRNKCASCSWPIGYSRCRALEKVLESIRVPCRNMQHGCTESLNYSKKLDHEKICKYAPCSCPHLDCNYVGLPKCLYTHFATQHSRSSTQFRFNYGFPISLDNSQTHVFLQEKTESILFILNRSFEPLGSFVNVMCIAPTSSKREFSYELTAKDGFSSIKLKTIAESTSQWITQPPVKKCVLVPNDFITSAGQLKLEVTIWKERESPISSSRCSSLLQTPK</sequence>
<keyword evidence="3" id="KW-0862">Zinc</keyword>
<feature type="domain" description="SIAH-type" evidence="7">
    <location>
        <begin position="279"/>
        <end position="337"/>
    </location>
</feature>
<organism evidence="8">
    <name type="scientific">Sesamum latifolium</name>
    <dbReference type="NCBI Taxonomy" id="2727402"/>
    <lineage>
        <taxon>Eukaryota</taxon>
        <taxon>Viridiplantae</taxon>
        <taxon>Streptophyta</taxon>
        <taxon>Embryophyta</taxon>
        <taxon>Tracheophyta</taxon>
        <taxon>Spermatophyta</taxon>
        <taxon>Magnoliopsida</taxon>
        <taxon>eudicotyledons</taxon>
        <taxon>Gunneridae</taxon>
        <taxon>Pentapetalae</taxon>
        <taxon>asterids</taxon>
        <taxon>lamiids</taxon>
        <taxon>Lamiales</taxon>
        <taxon>Pedaliaceae</taxon>
        <taxon>Sesamum</taxon>
    </lineage>
</organism>
<name>A0AAW2Y844_9LAMI</name>
<reference evidence="8" key="1">
    <citation type="submission" date="2020-06" db="EMBL/GenBank/DDBJ databases">
        <authorList>
            <person name="Li T."/>
            <person name="Hu X."/>
            <person name="Zhang T."/>
            <person name="Song X."/>
            <person name="Zhang H."/>
            <person name="Dai N."/>
            <person name="Sheng W."/>
            <person name="Hou X."/>
            <person name="Wei L."/>
        </authorList>
    </citation>
    <scope>NUCLEOTIDE SEQUENCE</scope>
    <source>
        <strain evidence="8">KEN1</strain>
        <tissue evidence="8">Leaf</tissue>
    </source>
</reference>
<evidence type="ECO:0000256" key="1">
    <source>
        <dbReference type="ARBA" id="ARBA00022723"/>
    </source>
</evidence>
<proteinExistence type="predicted"/>
<evidence type="ECO:0000256" key="2">
    <source>
        <dbReference type="ARBA" id="ARBA00022771"/>
    </source>
</evidence>
<dbReference type="InterPro" id="IPR044286">
    <property type="entry name" value="SINL_plant"/>
</dbReference>
<evidence type="ECO:0000256" key="3">
    <source>
        <dbReference type="ARBA" id="ARBA00022833"/>
    </source>
</evidence>
<evidence type="ECO:0000313" key="8">
    <source>
        <dbReference type="EMBL" id="KAL0461966.1"/>
    </source>
</evidence>
<comment type="caution">
    <text evidence="8">The sequence shown here is derived from an EMBL/GenBank/DDBJ whole genome shotgun (WGS) entry which is preliminary data.</text>
</comment>
<dbReference type="Gene3D" id="3.30.40.10">
    <property type="entry name" value="Zinc/RING finger domain, C3HC4 (zinc finger)"/>
    <property type="match status" value="1"/>
</dbReference>
<feature type="region of interest" description="Disordered" evidence="6">
    <location>
        <begin position="1"/>
        <end position="156"/>
    </location>
</feature>
<dbReference type="PANTHER" id="PTHR46632">
    <property type="entry name" value="E3 UBIQUITIN-PROTEIN LIGASE SINA-LIKE 4"/>
    <property type="match status" value="1"/>
</dbReference>
<dbReference type="EMBL" id="JACGWN010000001">
    <property type="protein sequence ID" value="KAL0461966.1"/>
    <property type="molecule type" value="Genomic_DNA"/>
</dbReference>
<evidence type="ECO:0000256" key="6">
    <source>
        <dbReference type="SAM" id="MobiDB-lite"/>
    </source>
</evidence>
<feature type="compositionally biased region" description="Acidic residues" evidence="6">
    <location>
        <begin position="81"/>
        <end position="128"/>
    </location>
</feature>
<dbReference type="InterPro" id="IPR013010">
    <property type="entry name" value="Znf_SIAH"/>
</dbReference>
<reference evidence="8" key="2">
    <citation type="journal article" date="2024" name="Plant">
        <title>Genomic evolution and insights into agronomic trait innovations of Sesamum species.</title>
        <authorList>
            <person name="Miao H."/>
            <person name="Wang L."/>
            <person name="Qu L."/>
            <person name="Liu H."/>
            <person name="Sun Y."/>
            <person name="Le M."/>
            <person name="Wang Q."/>
            <person name="Wei S."/>
            <person name="Zheng Y."/>
            <person name="Lin W."/>
            <person name="Duan Y."/>
            <person name="Cao H."/>
            <person name="Xiong S."/>
            <person name="Wang X."/>
            <person name="Wei L."/>
            <person name="Li C."/>
            <person name="Ma Q."/>
            <person name="Ju M."/>
            <person name="Zhao R."/>
            <person name="Li G."/>
            <person name="Mu C."/>
            <person name="Tian Q."/>
            <person name="Mei H."/>
            <person name="Zhang T."/>
            <person name="Gao T."/>
            <person name="Zhang H."/>
        </authorList>
    </citation>
    <scope>NUCLEOTIDE SEQUENCE</scope>
    <source>
        <strain evidence="8">KEN1</strain>
    </source>
</reference>
<evidence type="ECO:0000256" key="4">
    <source>
        <dbReference type="ARBA" id="ARBA00024004"/>
    </source>
</evidence>
<keyword evidence="1" id="KW-0479">Metal-binding</keyword>
<accession>A0AAW2Y844</accession>
<feature type="compositionally biased region" description="Polar residues" evidence="6">
    <location>
        <begin position="41"/>
        <end position="61"/>
    </location>
</feature>
<dbReference type="AlphaFoldDB" id="A0AAW2Y844"/>
<dbReference type="PROSITE" id="PS51081">
    <property type="entry name" value="ZF_SIAH"/>
    <property type="match status" value="1"/>
</dbReference>
<protein>
    <submittedName>
        <fullName evidence="8">E3 ubiquitin-protein ligase SINA-like 10</fullName>
    </submittedName>
</protein>
<comment type="function">
    <text evidence="4">E3 ubiquitin-protein ligase that mediates ubiquitination and subsequent proteasomal degradation of target proteins. E3 ubiquitin ligases accept ubiquitin from an E2 ubiquitin-conjugating enzyme in the form of a thioester and then directly transfers the ubiquitin to targeted substrates. It probably triggers the ubiquitin-mediated degradation of different substrates.</text>
</comment>